<protein>
    <submittedName>
        <fullName evidence="2">Uncharacterized protein</fullName>
    </submittedName>
</protein>
<proteinExistence type="predicted"/>
<dbReference type="EMBL" id="CDMZ01001966">
    <property type="protein sequence ID" value="CEM39883.1"/>
    <property type="molecule type" value="Genomic_DNA"/>
</dbReference>
<dbReference type="VEuPathDB" id="CryptoDB:Cvel_25045"/>
<organism evidence="2">
    <name type="scientific">Chromera velia CCMP2878</name>
    <dbReference type="NCBI Taxonomy" id="1169474"/>
    <lineage>
        <taxon>Eukaryota</taxon>
        <taxon>Sar</taxon>
        <taxon>Alveolata</taxon>
        <taxon>Colpodellida</taxon>
        <taxon>Chromeraceae</taxon>
        <taxon>Chromera</taxon>
    </lineage>
</organism>
<feature type="region of interest" description="Disordered" evidence="1">
    <location>
        <begin position="18"/>
        <end position="53"/>
    </location>
</feature>
<accession>A0A0G4H7Z0</accession>
<dbReference type="AlphaFoldDB" id="A0A0G4H7Z0"/>
<feature type="compositionally biased region" description="Acidic residues" evidence="1">
    <location>
        <begin position="93"/>
        <end position="115"/>
    </location>
</feature>
<feature type="region of interest" description="Disordered" evidence="1">
    <location>
        <begin position="71"/>
        <end position="115"/>
    </location>
</feature>
<evidence type="ECO:0000256" key="1">
    <source>
        <dbReference type="SAM" id="MobiDB-lite"/>
    </source>
</evidence>
<gene>
    <name evidence="2" type="ORF">Cvel_25045</name>
</gene>
<sequence>MQETDGEGVPDVFERLEEQAVIAPNGGGGSGGDEFSTWNPSGVKSAPSDPTEPKPLVLIWIVVFQACEKETGEEGDIIRDSSDEEEQSRGEEAGDDDDEEEEEEDGEEKEEENEE</sequence>
<evidence type="ECO:0000313" key="2">
    <source>
        <dbReference type="EMBL" id="CEM39883.1"/>
    </source>
</evidence>
<feature type="compositionally biased region" description="Basic and acidic residues" evidence="1">
    <location>
        <begin position="71"/>
        <end position="92"/>
    </location>
</feature>
<reference evidence="2" key="1">
    <citation type="submission" date="2014-11" db="EMBL/GenBank/DDBJ databases">
        <authorList>
            <person name="Otto D Thomas"/>
            <person name="Naeem Raeece"/>
        </authorList>
    </citation>
    <scope>NUCLEOTIDE SEQUENCE</scope>
</reference>
<name>A0A0G4H7Z0_9ALVE</name>